<sequence length="57" mass="6706">MRAILDDFSDDDDDDDDDDNEMKLSIHSVQLICKQKRRDDVWTSFAPTTRPMLQYLA</sequence>
<feature type="compositionally biased region" description="Acidic residues" evidence="1">
    <location>
        <begin position="7"/>
        <end position="20"/>
    </location>
</feature>
<reference evidence="2" key="1">
    <citation type="journal article" date="2020" name="Stud. Mycol.">
        <title>101 Dothideomycetes genomes: a test case for predicting lifestyles and emergence of pathogens.</title>
        <authorList>
            <person name="Haridas S."/>
            <person name="Albert R."/>
            <person name="Binder M."/>
            <person name="Bloem J."/>
            <person name="Labutti K."/>
            <person name="Salamov A."/>
            <person name="Andreopoulos B."/>
            <person name="Baker S."/>
            <person name="Barry K."/>
            <person name="Bills G."/>
            <person name="Bluhm B."/>
            <person name="Cannon C."/>
            <person name="Castanera R."/>
            <person name="Culley D."/>
            <person name="Daum C."/>
            <person name="Ezra D."/>
            <person name="Gonzalez J."/>
            <person name="Henrissat B."/>
            <person name="Kuo A."/>
            <person name="Liang C."/>
            <person name="Lipzen A."/>
            <person name="Lutzoni F."/>
            <person name="Magnuson J."/>
            <person name="Mondo S."/>
            <person name="Nolan M."/>
            <person name="Ohm R."/>
            <person name="Pangilinan J."/>
            <person name="Park H.-J."/>
            <person name="Ramirez L."/>
            <person name="Alfaro M."/>
            <person name="Sun H."/>
            <person name="Tritt A."/>
            <person name="Yoshinaga Y."/>
            <person name="Zwiers L.-H."/>
            <person name="Turgeon B."/>
            <person name="Goodwin S."/>
            <person name="Spatafora J."/>
            <person name="Crous P."/>
            <person name="Grigoriev I."/>
        </authorList>
    </citation>
    <scope>NUCLEOTIDE SEQUENCE</scope>
    <source>
        <strain evidence="2">SCOH1-5</strain>
    </source>
</reference>
<feature type="region of interest" description="Disordered" evidence="1">
    <location>
        <begin position="1"/>
        <end position="21"/>
    </location>
</feature>
<dbReference type="EMBL" id="ML992722">
    <property type="protein sequence ID" value="KAF2206401.1"/>
    <property type="molecule type" value="Genomic_DNA"/>
</dbReference>
<protein>
    <submittedName>
        <fullName evidence="2">Uncharacterized protein</fullName>
    </submittedName>
</protein>
<evidence type="ECO:0000313" key="2">
    <source>
        <dbReference type="EMBL" id="KAF2206401.1"/>
    </source>
</evidence>
<proteinExistence type="predicted"/>
<evidence type="ECO:0000256" key="1">
    <source>
        <dbReference type="SAM" id="MobiDB-lite"/>
    </source>
</evidence>
<dbReference type="AlphaFoldDB" id="A0A6A6F1J9"/>
<dbReference type="Proteomes" id="UP000799539">
    <property type="component" value="Unassembled WGS sequence"/>
</dbReference>
<keyword evidence="3" id="KW-1185">Reference proteome</keyword>
<organism evidence="2 3">
    <name type="scientific">Cercospora zeae-maydis SCOH1-5</name>
    <dbReference type="NCBI Taxonomy" id="717836"/>
    <lineage>
        <taxon>Eukaryota</taxon>
        <taxon>Fungi</taxon>
        <taxon>Dikarya</taxon>
        <taxon>Ascomycota</taxon>
        <taxon>Pezizomycotina</taxon>
        <taxon>Dothideomycetes</taxon>
        <taxon>Dothideomycetidae</taxon>
        <taxon>Mycosphaerellales</taxon>
        <taxon>Mycosphaerellaceae</taxon>
        <taxon>Cercospora</taxon>
    </lineage>
</organism>
<name>A0A6A6F1J9_9PEZI</name>
<evidence type="ECO:0000313" key="3">
    <source>
        <dbReference type="Proteomes" id="UP000799539"/>
    </source>
</evidence>
<accession>A0A6A6F1J9</accession>
<gene>
    <name evidence="2" type="ORF">CERZMDRAFT_91967</name>
</gene>